<keyword evidence="2" id="KW-1185">Reference proteome</keyword>
<dbReference type="InterPro" id="IPR016024">
    <property type="entry name" value="ARM-type_fold"/>
</dbReference>
<dbReference type="PANTHER" id="PTHR12697:SF5">
    <property type="entry name" value="DEOXYHYPUSINE HYDROXYLASE"/>
    <property type="match status" value="1"/>
</dbReference>
<reference evidence="1 2" key="2">
    <citation type="journal article" date="2012" name="Stand. Genomic Sci.">
        <title>Complete genome sequence of the sulfate-reducing firmicute Desulfotomaculum ruminis type strain (DL(T)).</title>
        <authorList>
            <person name="Spring S."/>
            <person name="Visser M."/>
            <person name="Lu M."/>
            <person name="Copeland A."/>
            <person name="Lapidus A."/>
            <person name="Lucas S."/>
            <person name="Cheng J.F."/>
            <person name="Han C."/>
            <person name="Tapia R."/>
            <person name="Goodwin L.A."/>
            <person name="Pitluck S."/>
            <person name="Ivanova N."/>
            <person name="Land M."/>
            <person name="Hauser L."/>
            <person name="Larimer F."/>
            <person name="Rohde M."/>
            <person name="Goker M."/>
            <person name="Detter J.C."/>
            <person name="Kyrpides N.C."/>
            <person name="Woyke T."/>
            <person name="Schaap P.J."/>
            <person name="Plugge C.M."/>
            <person name="Muyzer G."/>
            <person name="Kuever J."/>
            <person name="Pereira I.A."/>
            <person name="Parshina S.N."/>
            <person name="Bernier-Latmani R."/>
            <person name="Stams A.J."/>
            <person name="Klenk H.P."/>
        </authorList>
    </citation>
    <scope>NUCLEOTIDE SEQUENCE [LARGE SCALE GENOMIC DNA]</scope>
    <source>
        <strain evidence="2">ATCC 23193 / DSM 2154 / NCIB 8452 / DL</strain>
    </source>
</reference>
<reference evidence="2" key="1">
    <citation type="submission" date="2011-05" db="EMBL/GenBank/DDBJ databases">
        <title>Complete sequence of Desulfotomaculum ruminis DSM 2154.</title>
        <authorList>
            <person name="Lucas S."/>
            <person name="Copeland A."/>
            <person name="Lapidus A."/>
            <person name="Cheng J.-F."/>
            <person name="Goodwin L."/>
            <person name="Pitluck S."/>
            <person name="Lu M."/>
            <person name="Detter J.C."/>
            <person name="Han C."/>
            <person name="Tapia R."/>
            <person name="Land M."/>
            <person name="Hauser L."/>
            <person name="Kyrpides N."/>
            <person name="Ivanova N."/>
            <person name="Mikhailova N."/>
            <person name="Pagani I."/>
            <person name="Stams A.J.M."/>
            <person name="Plugge C.M."/>
            <person name="Muyzer G."/>
            <person name="Kuever J."/>
            <person name="Parshina S.N."/>
            <person name="Ivanova A.E."/>
            <person name="Nazina T.N."/>
            <person name="Brambilla E."/>
            <person name="Spring S."/>
            <person name="Klenk H.-P."/>
            <person name="Woyke T."/>
        </authorList>
    </citation>
    <scope>NUCLEOTIDE SEQUENCE [LARGE SCALE GENOMIC DNA]</scope>
    <source>
        <strain evidence="2">ATCC 23193 / DSM 2154 / NCIB 8452 / DL</strain>
    </source>
</reference>
<dbReference type="InterPro" id="IPR011989">
    <property type="entry name" value="ARM-like"/>
</dbReference>
<dbReference type="Pfam" id="PF13646">
    <property type="entry name" value="HEAT_2"/>
    <property type="match status" value="5"/>
</dbReference>
<dbReference type="Proteomes" id="UP000009234">
    <property type="component" value="Chromosome"/>
</dbReference>
<dbReference type="SUPFAM" id="SSF48371">
    <property type="entry name" value="ARM repeat"/>
    <property type="match status" value="4"/>
</dbReference>
<dbReference type="HOGENOM" id="CLU_308111_0_0_9"/>
<organism evidence="1 2">
    <name type="scientific">Desulforamulus ruminis (strain ATCC 23193 / DSM 2154 / NCIMB 8452 / DL)</name>
    <name type="common">Desulfotomaculum ruminis</name>
    <dbReference type="NCBI Taxonomy" id="696281"/>
    <lineage>
        <taxon>Bacteria</taxon>
        <taxon>Bacillati</taxon>
        <taxon>Bacillota</taxon>
        <taxon>Clostridia</taxon>
        <taxon>Eubacteriales</taxon>
        <taxon>Peptococcaceae</taxon>
        <taxon>Desulforamulus</taxon>
    </lineage>
</organism>
<dbReference type="eggNOG" id="COG1413">
    <property type="taxonomic scope" value="Bacteria"/>
</dbReference>
<sequence>MKSTELLIKNLRDVYWKNRVNAAIELGEIGDPIAIFPLIEALKDEERVVSQSAVEALGKIGSPAIIPLIHILADENHWEIRSEVEDALIKIGKPAVRALTRLLKNCNESFFISAANVLGQIGDPEAVLPLIDALEEGNLLIRGDAISALGKIRDKRAVSSIINDIKKHGASLESIKALGELRDLSTIPFLINMLRNKERWVAAESLGKMGKAAVMPLAVLLNNKEFNGQGVVAVALGHTGSKEAVTPLITAIRDKGPIASWRAARALVEIGEASVDPLIKMLNEENDYIRMLAVDSLSQISDKRVAQPLEKLVKNEDNGNIRHIALKVLDRPQTKNVSLPTCERKDIIKNVFVLELGLMERFFRAALADDILYLSWKDIASLKRGDLNPPIPVPYRYAGGRTVPEDFVWCDGGFIISDRIKELFTAHNFTGWKTYPINLYDKNGKLISGYHGFAVTAKVGPIDYSRSEIIAKPPIIIGKPNIVKKGLYFDENSWDGSDFLFAGYILVTRPVVEALRKAVPKVKNWRAIPVSQYERSIIFDAVEPEFLTEKERDKINELRREFKIEHKQSLARTTETLVQREVNGKQLLILLKSIVQNQCMLTTISDQSFCAEILKSLRETETAKLINALENKDEEVRIGAAWALGRLRVKKAVDQLLKVLGDEDEQVRREAVLALGEIGDSRAVMPLIDILEGEDTSYVRCTAAKALGTLGGIKAKQSLISALKNEDEIFVLNEVAKVLGKFGDPSAAFYLIELFGNEDSNLAEHIREALVDIGQPVLIPLIQSIDNGLPLIRGRAAWTLGLMGEREAVLPLIDRLKIEEDPEILSFIVEALGLLGDKRAVKPILNIVQRIQTESVHDQADLAIQKILRK</sequence>
<dbReference type="KEGG" id="dru:Desru_3289"/>
<evidence type="ECO:0000313" key="2">
    <source>
        <dbReference type="Proteomes" id="UP000009234"/>
    </source>
</evidence>
<dbReference type="RefSeq" id="WP_013843241.1">
    <property type="nucleotide sequence ID" value="NC_015589.1"/>
</dbReference>
<proteinExistence type="predicted"/>
<dbReference type="STRING" id="696281.Desru_3289"/>
<dbReference type="GO" id="GO:0016829">
    <property type="term" value="F:lyase activity"/>
    <property type="evidence" value="ECO:0007669"/>
    <property type="project" value="UniProtKB-KW"/>
</dbReference>
<dbReference type="OrthoDB" id="2078907at2"/>
<dbReference type="Gene3D" id="1.25.10.10">
    <property type="entry name" value="Leucine-rich Repeat Variant"/>
    <property type="match status" value="4"/>
</dbReference>
<dbReference type="GO" id="GO:0016491">
    <property type="term" value="F:oxidoreductase activity"/>
    <property type="evidence" value="ECO:0007669"/>
    <property type="project" value="TreeGrafter"/>
</dbReference>
<dbReference type="InterPro" id="IPR004155">
    <property type="entry name" value="PBS_lyase_HEAT"/>
</dbReference>
<dbReference type="SMART" id="SM00567">
    <property type="entry name" value="EZ_HEAT"/>
    <property type="match status" value="15"/>
</dbReference>
<protein>
    <submittedName>
        <fullName evidence="1">PBS lyase HEAT domain protein repeat-containing protein</fullName>
    </submittedName>
</protein>
<evidence type="ECO:0000313" key="1">
    <source>
        <dbReference type="EMBL" id="AEG61495.1"/>
    </source>
</evidence>
<dbReference type="AlphaFoldDB" id="F6DK78"/>
<keyword evidence="1" id="KW-0456">Lyase</keyword>
<name>F6DK78_DESRL</name>
<dbReference type="EMBL" id="CP002780">
    <property type="protein sequence ID" value="AEG61495.1"/>
    <property type="molecule type" value="Genomic_DNA"/>
</dbReference>
<accession>F6DK78</accession>
<gene>
    <name evidence="1" type="ordered locus">Desru_3289</name>
</gene>
<dbReference type="PANTHER" id="PTHR12697">
    <property type="entry name" value="PBS LYASE HEAT-LIKE PROTEIN"/>
    <property type="match status" value="1"/>
</dbReference>